<feature type="compositionally biased region" description="Basic and acidic residues" evidence="1">
    <location>
        <begin position="472"/>
        <end position="488"/>
    </location>
</feature>
<dbReference type="InterPro" id="IPR050967">
    <property type="entry name" value="Thiamine_Salvage_TenA"/>
</dbReference>
<organism evidence="3 4">
    <name type="scientific">Auxenochlorella protothecoides</name>
    <name type="common">Green microalga</name>
    <name type="synonym">Chlorella protothecoides</name>
    <dbReference type="NCBI Taxonomy" id="3075"/>
    <lineage>
        <taxon>Eukaryota</taxon>
        <taxon>Viridiplantae</taxon>
        <taxon>Chlorophyta</taxon>
        <taxon>core chlorophytes</taxon>
        <taxon>Trebouxiophyceae</taxon>
        <taxon>Chlorellales</taxon>
        <taxon>Chlorellaceae</taxon>
        <taxon>Auxenochlorella</taxon>
    </lineage>
</organism>
<dbReference type="SUPFAM" id="SSF48613">
    <property type="entry name" value="Heme oxygenase-like"/>
    <property type="match status" value="3"/>
</dbReference>
<dbReference type="EMBL" id="QOKY01000172">
    <property type="protein sequence ID" value="RMZ54988.1"/>
    <property type="molecule type" value="Genomic_DNA"/>
</dbReference>
<proteinExistence type="predicted"/>
<dbReference type="Proteomes" id="UP000279271">
    <property type="component" value="Unassembled WGS sequence"/>
</dbReference>
<dbReference type="CDD" id="cd19368">
    <property type="entry name" value="TenA_C_AtTH2-like"/>
    <property type="match status" value="1"/>
</dbReference>
<dbReference type="AlphaFoldDB" id="A0A3M7KWT5"/>
<dbReference type="InterPro" id="IPR004305">
    <property type="entry name" value="Thiaminase-2/PQQC"/>
</dbReference>
<evidence type="ECO:0000313" key="3">
    <source>
        <dbReference type="EMBL" id="RMZ54988.1"/>
    </source>
</evidence>
<dbReference type="GO" id="GO:0005829">
    <property type="term" value="C:cytosol"/>
    <property type="evidence" value="ECO:0007669"/>
    <property type="project" value="TreeGrafter"/>
</dbReference>
<dbReference type="PANTHER" id="PTHR43198">
    <property type="entry name" value="BIFUNCTIONAL TH2 PROTEIN"/>
    <property type="match status" value="1"/>
</dbReference>
<reference evidence="4" key="1">
    <citation type="journal article" date="2018" name="Algal Res.">
        <title>Characterization of plant carbon substrate utilization by Auxenochlorella protothecoides.</title>
        <authorList>
            <person name="Vogler B.W."/>
            <person name="Starkenburg S.R."/>
            <person name="Sudasinghe N."/>
            <person name="Schambach J.Y."/>
            <person name="Rollin J.A."/>
            <person name="Pattathil S."/>
            <person name="Barry A.N."/>
        </authorList>
    </citation>
    <scope>NUCLEOTIDE SEQUENCE [LARGE SCALE GENOMIC DNA]</scope>
    <source>
        <strain evidence="4">UTEX 25</strain>
    </source>
</reference>
<feature type="non-terminal residue" evidence="3">
    <location>
        <position position="733"/>
    </location>
</feature>
<dbReference type="GO" id="GO:0006772">
    <property type="term" value="P:thiamine metabolic process"/>
    <property type="evidence" value="ECO:0007669"/>
    <property type="project" value="UniProtKB-ARBA"/>
</dbReference>
<feature type="domain" description="Thiaminase-2/PQQC" evidence="2">
    <location>
        <begin position="535"/>
        <end position="689"/>
    </location>
</feature>
<evidence type="ECO:0000256" key="1">
    <source>
        <dbReference type="SAM" id="MobiDB-lite"/>
    </source>
</evidence>
<name>A0A3M7KWT5_AUXPR</name>
<evidence type="ECO:0000259" key="2">
    <source>
        <dbReference type="Pfam" id="PF03070"/>
    </source>
</evidence>
<feature type="domain" description="Thiaminase-2/PQQC" evidence="2">
    <location>
        <begin position="112"/>
        <end position="188"/>
    </location>
</feature>
<protein>
    <recommendedName>
        <fullName evidence="2">Thiaminase-2/PQQC domain-containing protein</fullName>
    </recommendedName>
</protein>
<gene>
    <name evidence="3" type="ORF">APUTEX25_000505</name>
</gene>
<comment type="caution">
    <text evidence="3">The sequence shown here is derived from an EMBL/GenBank/DDBJ whole genome shotgun (WGS) entry which is preliminary data.</text>
</comment>
<feature type="region of interest" description="Disordered" evidence="1">
    <location>
        <begin position="472"/>
        <end position="521"/>
    </location>
</feature>
<dbReference type="Pfam" id="PF03070">
    <property type="entry name" value="TENA_THI-4"/>
    <property type="match status" value="2"/>
</dbReference>
<dbReference type="Gene3D" id="1.20.910.10">
    <property type="entry name" value="Heme oxygenase-like"/>
    <property type="match status" value="4"/>
</dbReference>
<sequence>LVSSHGKTMKVVPSLPSGEPGLHDGISARLWAATSALAQESMSTPFVTGIADGTLPRLDADTNYLIMYGNAFATAVNMCRPDQQHVAAALSEVIDKINQEDSGPDASATTVTLVPATTAYTSFLRRISSCPTATLAEVMAAVIPCSRLYGWIGRQLVAKATLEGNPYKAWIDTYACEEFNQASPILEAILDEDMRTRISVQLWSDSMGLAHESLRTPFVIRLSDGTLERCSFLHYLGQDTFYRLAYADAFKAALRLCRPEDEHLALRLRTALVQAEQSCVLHMQTLADIMSATIPCARLYAWIGHVLLPKQMDSSNPYMEWIENYSRKYDDRRFQDLEAILDETFVPECYDRVSYLYSEAMRLEREFFAAQPLTGAAPYPAGMNELCGAQEVQFIQELHAKRAWAPDLPCLVHCGPLSSHSAHGQPPMPAVPPWRDRMAAAHHHPDALPAPKVGQSVRRCFQGLLRACHGHECRDEGRHGASRRRDFLQEGVSIPDQEARRGRFGPPSHSLPGSPRPMGGVSSRLWEDSKDLAYQSLLHPFVLGIAQGTLPRESFQHFIGQDATFLLSFAEAYAAAMDRCAPEQQHLAEALKGMLRGVRDELRLHEAYAERWGVLLEHQQPSPATKAYVYYIKMVSEQHDSSLADVMSTLLPCLRLYAWLGAQLNSVPSQPGNPYKEWLNTYSAKEYAALPPIAEAIMDEAYEPGTYGQPQSAVASPQREVIGLRRRASALIL</sequence>
<evidence type="ECO:0000313" key="4">
    <source>
        <dbReference type="Proteomes" id="UP000279271"/>
    </source>
</evidence>
<accession>A0A3M7KWT5</accession>
<dbReference type="PANTHER" id="PTHR43198:SF2">
    <property type="entry name" value="SI:CH1073-67J19.1-RELATED"/>
    <property type="match status" value="1"/>
</dbReference>
<feature type="non-terminal residue" evidence="3">
    <location>
        <position position="1"/>
    </location>
</feature>
<dbReference type="InterPro" id="IPR016084">
    <property type="entry name" value="Haem_Oase-like_multi-hlx"/>
</dbReference>